<evidence type="ECO:0000256" key="2">
    <source>
        <dbReference type="ARBA" id="ARBA00022692"/>
    </source>
</evidence>
<accession>A0A4T0FJ08</accession>
<dbReference type="EMBL" id="SPNW01000040">
    <property type="protein sequence ID" value="TIA88272.1"/>
    <property type="molecule type" value="Genomic_DNA"/>
</dbReference>
<feature type="compositionally biased region" description="Low complexity" evidence="7">
    <location>
        <begin position="319"/>
        <end position="335"/>
    </location>
</feature>
<protein>
    <recommendedName>
        <fullName evidence="11">Seipin</fullName>
    </recommendedName>
</protein>
<keyword evidence="6 8" id="KW-0472">Membrane</keyword>
<keyword evidence="3" id="KW-0256">Endoplasmic reticulum</keyword>
<keyword evidence="5" id="KW-0443">Lipid metabolism</keyword>
<comment type="caution">
    <text evidence="9">The sequence shown here is derived from an EMBL/GenBank/DDBJ whole genome shotgun (WGS) entry which is preliminary data.</text>
</comment>
<feature type="transmembrane region" description="Helical" evidence="8">
    <location>
        <begin position="20"/>
        <end position="44"/>
    </location>
</feature>
<evidence type="ECO:0000313" key="9">
    <source>
        <dbReference type="EMBL" id="TIA88272.1"/>
    </source>
</evidence>
<dbReference type="PANTHER" id="PTHR21212">
    <property type="entry name" value="BERNARDINELLI-SEIP CONGENITAL LIPODYSTROPHY 2 HOMOLOG BSCL2 PROTEIN"/>
    <property type="match status" value="1"/>
</dbReference>
<evidence type="ECO:0000256" key="3">
    <source>
        <dbReference type="ARBA" id="ARBA00022824"/>
    </source>
</evidence>
<organism evidence="9 10">
    <name type="scientific">Wallemia hederae</name>
    <dbReference type="NCBI Taxonomy" id="1540922"/>
    <lineage>
        <taxon>Eukaryota</taxon>
        <taxon>Fungi</taxon>
        <taxon>Dikarya</taxon>
        <taxon>Basidiomycota</taxon>
        <taxon>Wallemiomycotina</taxon>
        <taxon>Wallemiomycetes</taxon>
        <taxon>Wallemiales</taxon>
        <taxon>Wallemiaceae</taxon>
        <taxon>Wallemia</taxon>
    </lineage>
</organism>
<dbReference type="GO" id="GO:0140042">
    <property type="term" value="P:lipid droplet formation"/>
    <property type="evidence" value="ECO:0007669"/>
    <property type="project" value="UniProtKB-ARBA"/>
</dbReference>
<feature type="compositionally biased region" description="Basic and acidic residues" evidence="7">
    <location>
        <begin position="254"/>
        <end position="279"/>
    </location>
</feature>
<dbReference type="CDD" id="cd23995">
    <property type="entry name" value="Seipin_BSCL2_like"/>
    <property type="match status" value="1"/>
</dbReference>
<sequence>MTKVNDILTRLLNSRALRWLLRVTVFFLITYISILSAIVSYSSFRWYIVPSRGWSIPVNLQYGLGRVPFDTVTIPTHKVSADQTYDIALEMHLPNSINNLKLGNFMITLQLENTFTSELVTSKPALLTWQHPSVITSLLYKNTQTMKVPLSTQILKPSTRSLRQMTITGATVTVGREDWLGANNTLPHKELHVYDAALLFSIRLAGVSWLLVTFPITSFFVFTALAFVSIWSAAMLVWCGTREQGQLDDGETSESGRLHDTSDRDHLDDESQRSIDSSRQETPSESVTLSGESVTSSQWRAYDDSGSENAETAEETADTPETPTASTPELLLTPLGDDQATQLRHRTARDYQASDSDNTE</sequence>
<dbReference type="GO" id="GO:0006629">
    <property type="term" value="P:lipid metabolic process"/>
    <property type="evidence" value="ECO:0007669"/>
    <property type="project" value="UniProtKB-KW"/>
</dbReference>
<name>A0A4T0FJ08_9BASI</name>
<dbReference type="Pfam" id="PF06775">
    <property type="entry name" value="Seipin"/>
    <property type="match status" value="1"/>
</dbReference>
<evidence type="ECO:0000256" key="4">
    <source>
        <dbReference type="ARBA" id="ARBA00022989"/>
    </source>
</evidence>
<feature type="transmembrane region" description="Helical" evidence="8">
    <location>
        <begin position="218"/>
        <end position="238"/>
    </location>
</feature>
<dbReference type="PANTHER" id="PTHR21212:SF0">
    <property type="entry name" value="SEIPIN"/>
    <property type="match status" value="1"/>
</dbReference>
<reference evidence="9 10" key="1">
    <citation type="submission" date="2019-03" db="EMBL/GenBank/DDBJ databases">
        <title>Sequencing 23 genomes of Wallemia ichthyophaga.</title>
        <authorList>
            <person name="Gostincar C."/>
        </authorList>
    </citation>
    <scope>NUCLEOTIDE SEQUENCE [LARGE SCALE GENOMIC DNA]</scope>
    <source>
        <strain evidence="9 10">EXF-5753</strain>
    </source>
</reference>
<keyword evidence="4 8" id="KW-1133">Transmembrane helix</keyword>
<gene>
    <name evidence="9" type="ORF">E3P99_02708</name>
</gene>
<proteinExistence type="predicted"/>
<dbReference type="GO" id="GO:0005789">
    <property type="term" value="C:endoplasmic reticulum membrane"/>
    <property type="evidence" value="ECO:0007669"/>
    <property type="project" value="UniProtKB-SubCell"/>
</dbReference>
<evidence type="ECO:0000256" key="5">
    <source>
        <dbReference type="ARBA" id="ARBA00023098"/>
    </source>
</evidence>
<evidence type="ECO:0008006" key="11">
    <source>
        <dbReference type="Google" id="ProtNLM"/>
    </source>
</evidence>
<feature type="region of interest" description="Disordered" evidence="7">
    <location>
        <begin position="245"/>
        <end position="360"/>
    </location>
</feature>
<comment type="subcellular location">
    <subcellularLocation>
        <location evidence="1">Endoplasmic reticulum membrane</location>
        <topology evidence="1">Multi-pass membrane protein</topology>
    </subcellularLocation>
</comment>
<evidence type="ECO:0000256" key="8">
    <source>
        <dbReference type="SAM" id="Phobius"/>
    </source>
</evidence>
<feature type="compositionally biased region" description="Polar residues" evidence="7">
    <location>
        <begin position="280"/>
        <end position="299"/>
    </location>
</feature>
<evidence type="ECO:0000313" key="10">
    <source>
        <dbReference type="Proteomes" id="UP000310189"/>
    </source>
</evidence>
<keyword evidence="10" id="KW-1185">Reference proteome</keyword>
<dbReference type="Proteomes" id="UP000310189">
    <property type="component" value="Unassembled WGS sequence"/>
</dbReference>
<dbReference type="AlphaFoldDB" id="A0A4T0FJ08"/>
<dbReference type="OrthoDB" id="3990054at2759"/>
<evidence type="ECO:0000256" key="6">
    <source>
        <dbReference type="ARBA" id="ARBA00023136"/>
    </source>
</evidence>
<keyword evidence="2 8" id="KW-0812">Transmembrane</keyword>
<dbReference type="InterPro" id="IPR009617">
    <property type="entry name" value="Seipin"/>
</dbReference>
<evidence type="ECO:0000256" key="1">
    <source>
        <dbReference type="ARBA" id="ARBA00004477"/>
    </source>
</evidence>
<evidence type="ECO:0000256" key="7">
    <source>
        <dbReference type="SAM" id="MobiDB-lite"/>
    </source>
</evidence>